<feature type="compositionally biased region" description="Basic and acidic residues" evidence="4">
    <location>
        <begin position="1017"/>
        <end position="1035"/>
    </location>
</feature>
<dbReference type="RefSeq" id="WP_249724572.1">
    <property type="nucleotide sequence ID" value="NZ_AP031286.1"/>
</dbReference>
<dbReference type="InterPro" id="IPR049490">
    <property type="entry name" value="C883_1060-like_KR_N"/>
</dbReference>
<evidence type="ECO:0000256" key="2">
    <source>
        <dbReference type="ARBA" id="ARBA00022553"/>
    </source>
</evidence>
<dbReference type="SUPFAM" id="SSF51735">
    <property type="entry name" value="NAD(P)-binding Rossmann-fold domains"/>
    <property type="match status" value="2"/>
</dbReference>
<dbReference type="EMBL" id="CALYLO010000001">
    <property type="protein sequence ID" value="CAH8243675.1"/>
    <property type="molecule type" value="Genomic_DNA"/>
</dbReference>
<evidence type="ECO:0000259" key="5">
    <source>
        <dbReference type="PROSITE" id="PS50075"/>
    </source>
</evidence>
<evidence type="ECO:0000259" key="6">
    <source>
        <dbReference type="PROSITE" id="PS52004"/>
    </source>
</evidence>
<feature type="domain" description="Carrier" evidence="5">
    <location>
        <begin position="930"/>
        <end position="1005"/>
    </location>
</feature>
<dbReference type="Gene3D" id="1.10.1200.10">
    <property type="entry name" value="ACP-like"/>
    <property type="match status" value="2"/>
</dbReference>
<dbReference type="Pfam" id="PF00698">
    <property type="entry name" value="Acyl_transf_1"/>
    <property type="match status" value="2"/>
</dbReference>
<dbReference type="InterPro" id="IPR050091">
    <property type="entry name" value="PKS_NRPS_Biosynth_Enz"/>
</dbReference>
<evidence type="ECO:0000313" key="8">
    <source>
        <dbReference type="Proteomes" id="UP001154322"/>
    </source>
</evidence>
<dbReference type="Pfam" id="PF02801">
    <property type="entry name" value="Ketoacyl-synt_C"/>
    <property type="match status" value="2"/>
</dbReference>
<dbReference type="InterPro" id="IPR001227">
    <property type="entry name" value="Ac_transferase_dom_sf"/>
</dbReference>
<accession>A0ABN8U275</accession>
<name>A0ABN8U275_9BACL</name>
<reference evidence="7" key="1">
    <citation type="submission" date="2022-06" db="EMBL/GenBank/DDBJ databases">
        <authorList>
            <person name="Dietemann V."/>
            <person name="Ory F."/>
            <person name="Dainat B."/>
            <person name="Oberhansli S."/>
        </authorList>
    </citation>
    <scope>NUCLEOTIDE SEQUENCE</scope>
    <source>
        <strain evidence="7">Ena-SAMPLE-TAB-26-04-2022-14:26:32:270-5432</strain>
    </source>
</reference>
<keyword evidence="3" id="KW-0808">Transferase</keyword>
<dbReference type="Pfam" id="PF08659">
    <property type="entry name" value="KR"/>
    <property type="match status" value="1"/>
</dbReference>
<feature type="compositionally biased region" description="Basic and acidic residues" evidence="4">
    <location>
        <begin position="1043"/>
        <end position="1053"/>
    </location>
</feature>
<keyword evidence="8" id="KW-1185">Reference proteome</keyword>
<dbReference type="InterPro" id="IPR020841">
    <property type="entry name" value="PKS_Beta-ketoAc_synthase_dom"/>
</dbReference>
<dbReference type="CDD" id="cd00833">
    <property type="entry name" value="PKS"/>
    <property type="match status" value="2"/>
</dbReference>
<dbReference type="InterPro" id="IPR014031">
    <property type="entry name" value="Ketoacyl_synth_C"/>
</dbReference>
<dbReference type="SUPFAM" id="SSF52151">
    <property type="entry name" value="FabD/lysophospholipase-like"/>
    <property type="match status" value="2"/>
</dbReference>
<gene>
    <name evidence="7" type="ORF">WJ0W_000915</name>
</gene>
<dbReference type="SUPFAM" id="SSF47336">
    <property type="entry name" value="ACP-like"/>
    <property type="match status" value="2"/>
</dbReference>
<dbReference type="Gene3D" id="3.40.50.720">
    <property type="entry name" value="NAD(P)-binding Rossmann-like Domain"/>
    <property type="match status" value="1"/>
</dbReference>
<dbReference type="Gene3D" id="3.30.70.3290">
    <property type="match status" value="2"/>
</dbReference>
<dbReference type="Gene3D" id="3.40.47.10">
    <property type="match status" value="2"/>
</dbReference>
<dbReference type="InterPro" id="IPR020806">
    <property type="entry name" value="PKS_PP-bd"/>
</dbReference>
<evidence type="ECO:0000313" key="7">
    <source>
        <dbReference type="EMBL" id="CAH8243675.1"/>
    </source>
</evidence>
<dbReference type="SMART" id="SM00823">
    <property type="entry name" value="PKS_PP"/>
    <property type="match status" value="2"/>
</dbReference>
<dbReference type="SMART" id="SM00827">
    <property type="entry name" value="PKS_AT"/>
    <property type="match status" value="2"/>
</dbReference>
<dbReference type="SMART" id="SM00825">
    <property type="entry name" value="PKS_KS"/>
    <property type="match status" value="2"/>
</dbReference>
<dbReference type="InterPro" id="IPR036736">
    <property type="entry name" value="ACP-like_sf"/>
</dbReference>
<dbReference type="PROSITE" id="PS00606">
    <property type="entry name" value="KS3_1"/>
    <property type="match status" value="2"/>
</dbReference>
<dbReference type="InterPro" id="IPR014043">
    <property type="entry name" value="Acyl_transferase_dom"/>
</dbReference>
<dbReference type="InterPro" id="IPR009081">
    <property type="entry name" value="PP-bd_ACP"/>
</dbReference>
<feature type="region of interest" description="Disordered" evidence="4">
    <location>
        <begin position="2572"/>
        <end position="2610"/>
    </location>
</feature>
<sequence length="2610" mass="284243">MSAANGMYEGTGLEIAVIGMAGRFPGAKNLAEFWANLRDGVESVTFFTDEELREAGIGPELLEHPQYVKAKAMLEDVESFDAPFFNYSPREAELVDPQFRLFHECSWEALEDAGYTPDTDGKLIGVYAGASPNTYWVANQIMSAAHASDHFQILQLNNPSFTTRISYKLNLKGPSVSVQTACSTSLVSIHLACQGLLGGECDLALAGGVSINLPRITGYMYQEGMIQSPDGHCRPFDEGANGTLFGDGIGIVVLKRLADALADGDTIHAIIKGSAINNDGSRKVGYTAPSTNGQVEVIRAAHHMAEVDPESIGYIEAHGTGTALGDPIEVEALQLAFNTERAGFCKIGSLKSNIGHLDAAAGVAGFIKAVLALKHKQIPPSLHVQRPNSKIDFARSPFAVNTELTRWDRAGGPLRAGVSSFGIGGTNAHVVLEEAPPTPAGSSGRDMKLLVLSAETEDGLERAARNLSEFLRGRPETALADAAYTLQTGRKRFRFRRALVCSDVGEAIACLEEPANGKVHTGESEIDRARVIFLFPGQGSQYVNMGLDLYRKEPLFRAEMDRCCEIIAAAGGPDPRELLYPEEDRAASPSAADRINRTEAAQPALFAFEYALAKLLMSWGIQPHAMIGHSIGEYTAACLSGVLSLQDALELVTLRGKLMQSLPPGEMLSVSLSEESLSALLPPELALAAVNGPEQCVVSGPPAAIASFAAALAERQVAHRKLHTSHAFHSAMMEPILAPYADKVKRIALSAPAIPYMSNVTGTWMTAEDAADPAYWTRHARGAVRFADGAAKLLQEKQAVFIEVGPGNALSGFIRKMQAQAEAGGGHVAYHLVRHPQEQAADDAYLLEKIGKLWIAGVRIDWKGYYGSERRRRIPLPTYPFERRRYSVDGIRLAAAGALRRAAAVREGALPEAGSGREAAARGGAAVRPVSASSIERLIADTVQRHFGFADLGMNDNFFDIGASSLDISQLADKLARAFGRDIPVVALYSYPTVRTLASFLREDGLHTPAEEAEVQNEERRRAMEEGLARTERMRSTSLQERMPAERGERRESGSSASGENGLDIAVIGMAARFPGADNLDQFWRNLRDGVESITFFTDEELLQEGVDPALVSHPSYVKAKGILNGIDQFDAAFFGYSPREAQLMDPQLRLFHECAWEALEAAGYNPDAYPGLIGVYAGATPNLEWVSRFAGGLGGTERFSAMLLNDREFFSTQLSYKLNLRGPSISMQTACSTSLVNIALAAQGLLAGACDIALAGGATVSVPHKQGYLYEDGMILSPDGHCRAFDEQAAGTVFGDGVGVVILKRLRDAIADGDVIHAVIKGFGLNNDGMRKVGFTAPSTKGQAEVIRAAHLMAGVEPESITYVEAHGTGTNMGDPIEIEALKEAFRTGETGFCRIGSVKTNVGHLNSAAGAAGFIKTVLAMKARQIPPSLHFERENPKIDFANSPFVVNTDLTPWESGRYPLRSGVSSFGIGGTNAHVVLEEAPVLEPSGEGRTDKLLLLSARTATALAEAKTRLAKFLTGRPDINLADAAYTLQAGRKAFEWRAAFVCRTAEEAAAMLASPEPDRIAAAETGTQARSVVLLFPGQGSQYVNMGRGLYRDEPDFREEVDRCLALIQPHMALDLKAVLYPDEAGRGAREDELMLRTDIAQPLLFIVEYALAKLLMRWGVRPEAMMGHSIGEYVAACLAGVFTLDEALQLVALRGRLMQGMPAGAMLSVALPEPELRGMLPDRLALAAVNSTSLCVVAGESADIDEFARRLEAAGCACRRLHTSHAFHSHMMDPILPEFAERVRSIRLKEPAMPFVSNVSGTWITQEEATDPEYWVGHLRSAVRFADGLDELLSNPRAVFIEAGPGNALSTFVRKHLAASRDRAAVNLLRHPQEADSDSAYLLHKIGRLWLAGIDIDWGGFYAHERRRRVELPTYPMERQRYWLDEAQQPLSPERPAGPRGRGKNPNMADWFYYPSWERTVLQEVPDKPDGDGRHDWLIFADGCGLADELAALARQEGHRAVMVEAGTAFAKRDPDTFTLAPAVAEQYALLLEELRAREFTPDRVVHLWNVSAAEEEVPDWDGSGAKAQAESERRQQELGYYSLIFLAQALRRQKENADVRIAVVSTDMQEVTGLERLSPGKMTLLGPSLVIQQEYSGMTCVSIDIDAPDANGRHRRTVERIASELSVPASDRLIAYRGPYRWVQQYKPLALRQADPPAAPFRERGVYLITGGLGGIGMLTAEYLARHYRARLILTGRSSFPAREEYGHWLAEHGEAHPISRKIKRVQQLEALGAEVTYIQADLSDEAQMSRVFESIDAAYGCVNGVVQAAGLPGAESFRAIENIGGGQADEQFRAKVQGLQTLSKLLAGREADVCILFSSIASVLGGLGFSAYSAANLYMDAFARRQNRAGGTKWLCVNWDAWEFWEEHSSAIGESLVELAILPAEAPDLFRYVYNRCGSNQIIVSTGDLDTRIDQWIRHAGKKKEEPAGSGTTFGRPNLTNPYVAPRNRIEKTIADVWKQFFRMDEVGIHDNFFDLGASSLDMIQLTGKLNEALGESIAVVDLFTYPSIHALAQRLTRNGQDEAEEAEMEQQLIGSVVKGKKRQQQQKEKRRKGEVLQ</sequence>
<dbReference type="Pfam" id="PF00550">
    <property type="entry name" value="PP-binding"/>
    <property type="match status" value="2"/>
</dbReference>
<evidence type="ECO:0000256" key="3">
    <source>
        <dbReference type="ARBA" id="ARBA00022679"/>
    </source>
</evidence>
<evidence type="ECO:0000256" key="4">
    <source>
        <dbReference type="SAM" id="MobiDB-lite"/>
    </source>
</evidence>
<dbReference type="InterPro" id="IPR036291">
    <property type="entry name" value="NAD(P)-bd_dom_sf"/>
</dbReference>
<dbReference type="InterPro" id="IPR014030">
    <property type="entry name" value="Ketoacyl_synth_N"/>
</dbReference>
<dbReference type="InterPro" id="IPR016039">
    <property type="entry name" value="Thiolase-like"/>
</dbReference>
<organism evidence="7 8">
    <name type="scientific">Paenibacillus melissococcoides</name>
    <dbReference type="NCBI Taxonomy" id="2912268"/>
    <lineage>
        <taxon>Bacteria</taxon>
        <taxon>Bacillati</taxon>
        <taxon>Bacillota</taxon>
        <taxon>Bacilli</taxon>
        <taxon>Bacillales</taxon>
        <taxon>Paenibacillaceae</taxon>
        <taxon>Paenibacillus</taxon>
    </lineage>
</organism>
<dbReference type="InterPro" id="IPR018201">
    <property type="entry name" value="Ketoacyl_synth_AS"/>
</dbReference>
<dbReference type="PANTHER" id="PTHR43775:SF51">
    <property type="entry name" value="INACTIVE PHENOLPHTHIOCEROL SYNTHESIS POLYKETIDE SYNTHASE TYPE I PKS1-RELATED"/>
    <property type="match status" value="1"/>
</dbReference>
<dbReference type="SUPFAM" id="SSF53901">
    <property type="entry name" value="Thiolase-like"/>
    <property type="match status" value="2"/>
</dbReference>
<feature type="domain" description="Ketosynthase family 3 (KS3)" evidence="6">
    <location>
        <begin position="12"/>
        <end position="434"/>
    </location>
</feature>
<dbReference type="PROSITE" id="PS50075">
    <property type="entry name" value="CARRIER"/>
    <property type="match status" value="2"/>
</dbReference>
<dbReference type="Pfam" id="PF21394">
    <property type="entry name" value="Beta-ketacyl_N"/>
    <property type="match status" value="1"/>
</dbReference>
<feature type="domain" description="Carrier" evidence="5">
    <location>
        <begin position="2497"/>
        <end position="2572"/>
    </location>
</feature>
<dbReference type="InterPro" id="IPR013968">
    <property type="entry name" value="PKS_KR"/>
</dbReference>
<dbReference type="PANTHER" id="PTHR43775">
    <property type="entry name" value="FATTY ACID SYNTHASE"/>
    <property type="match status" value="1"/>
</dbReference>
<dbReference type="InterPro" id="IPR006162">
    <property type="entry name" value="Ppantetheine_attach_site"/>
</dbReference>
<proteinExistence type="predicted"/>
<keyword evidence="2" id="KW-0597">Phosphoprotein</keyword>
<dbReference type="SMART" id="SM00822">
    <property type="entry name" value="PKS_KR"/>
    <property type="match status" value="1"/>
</dbReference>
<feature type="domain" description="Ketosynthase family 3 (KS3)" evidence="6">
    <location>
        <begin position="1062"/>
        <end position="1484"/>
    </location>
</feature>
<keyword evidence="1" id="KW-0596">Phosphopantetheine</keyword>
<dbReference type="Gene3D" id="3.30.70.250">
    <property type="entry name" value="Malonyl-CoA ACP transacylase, ACP-binding"/>
    <property type="match status" value="2"/>
</dbReference>
<dbReference type="PROSITE" id="PS00012">
    <property type="entry name" value="PHOSPHOPANTETHEINE"/>
    <property type="match status" value="1"/>
</dbReference>
<dbReference type="InterPro" id="IPR016035">
    <property type="entry name" value="Acyl_Trfase/lysoPLipase"/>
</dbReference>
<dbReference type="InterPro" id="IPR016036">
    <property type="entry name" value="Malonyl_transacylase_ACP-bd"/>
</dbReference>
<dbReference type="Pfam" id="PF22621">
    <property type="entry name" value="CurL-like_PKS_C"/>
    <property type="match status" value="2"/>
</dbReference>
<dbReference type="InterPro" id="IPR057326">
    <property type="entry name" value="KR_dom"/>
</dbReference>
<comment type="caution">
    <text evidence="7">The sequence shown here is derived from an EMBL/GenBank/DDBJ whole genome shotgun (WGS) entry which is preliminary data.</text>
</comment>
<protein>
    <submittedName>
        <fullName evidence="7">SDR family NAD(P)-dependent oxidoreductase</fullName>
    </submittedName>
</protein>
<dbReference type="PROSITE" id="PS52004">
    <property type="entry name" value="KS3_2"/>
    <property type="match status" value="2"/>
</dbReference>
<dbReference type="SUPFAM" id="SSF55048">
    <property type="entry name" value="Probable ACP-binding domain of malonyl-CoA ACP transacylase"/>
    <property type="match status" value="2"/>
</dbReference>
<feature type="region of interest" description="Disordered" evidence="4">
    <location>
        <begin position="1009"/>
        <end position="1060"/>
    </location>
</feature>
<dbReference type="CDD" id="cd08953">
    <property type="entry name" value="KR_2_SDR_x"/>
    <property type="match status" value="1"/>
</dbReference>
<dbReference type="Proteomes" id="UP001154322">
    <property type="component" value="Unassembled WGS sequence"/>
</dbReference>
<dbReference type="Gene3D" id="3.40.366.10">
    <property type="entry name" value="Malonyl-Coenzyme A Acyl Carrier Protein, domain 2"/>
    <property type="match status" value="2"/>
</dbReference>
<evidence type="ECO:0000256" key="1">
    <source>
        <dbReference type="ARBA" id="ARBA00022450"/>
    </source>
</evidence>
<dbReference type="Pfam" id="PF00109">
    <property type="entry name" value="ketoacyl-synt"/>
    <property type="match status" value="2"/>
</dbReference>
<feature type="compositionally biased region" description="Basic and acidic residues" evidence="4">
    <location>
        <begin position="2598"/>
        <end position="2610"/>
    </location>
</feature>